<proteinExistence type="predicted"/>
<protein>
    <submittedName>
        <fullName evidence="1">Uncharacterized protein</fullName>
    </submittedName>
</protein>
<gene>
    <name evidence="1" type="ORF">EDD68_13223</name>
</gene>
<dbReference type="SUPFAM" id="SSF57938">
    <property type="entry name" value="DnaJ/Hsp40 cysteine-rich domain"/>
    <property type="match status" value="1"/>
</dbReference>
<dbReference type="RefSeq" id="WP_165902205.1">
    <property type="nucleotide sequence ID" value="NZ_SMAN01000032.1"/>
</dbReference>
<reference evidence="1 2" key="1">
    <citation type="submission" date="2019-03" db="EMBL/GenBank/DDBJ databases">
        <title>Genomic Encyclopedia of Type Strains, Phase IV (KMG-IV): sequencing the most valuable type-strain genomes for metagenomic binning, comparative biology and taxonomic classification.</title>
        <authorList>
            <person name="Goeker M."/>
        </authorList>
    </citation>
    <scope>NUCLEOTIDE SEQUENCE [LARGE SCALE GENOMIC DNA]</scope>
    <source>
        <strain evidence="1 2">DSM 25894</strain>
    </source>
</reference>
<name>A0A4R3MU47_9BACI</name>
<dbReference type="AlphaFoldDB" id="A0A4R3MU47"/>
<evidence type="ECO:0000313" key="1">
    <source>
        <dbReference type="EMBL" id="TCT17250.1"/>
    </source>
</evidence>
<organism evidence="1 2">
    <name type="scientific">Melghiribacillus thermohalophilus</name>
    <dbReference type="NCBI Taxonomy" id="1324956"/>
    <lineage>
        <taxon>Bacteria</taxon>
        <taxon>Bacillati</taxon>
        <taxon>Bacillota</taxon>
        <taxon>Bacilli</taxon>
        <taxon>Bacillales</taxon>
        <taxon>Bacillaceae</taxon>
        <taxon>Melghiribacillus</taxon>
    </lineage>
</organism>
<dbReference type="EMBL" id="SMAN01000032">
    <property type="protein sequence ID" value="TCT17250.1"/>
    <property type="molecule type" value="Genomic_DNA"/>
</dbReference>
<dbReference type="Gene3D" id="6.20.20.10">
    <property type="match status" value="1"/>
</dbReference>
<dbReference type="Proteomes" id="UP000294650">
    <property type="component" value="Unassembled WGS sequence"/>
</dbReference>
<sequence>MEADEHICPACEGAGLLMDDEFWHYTCSVCGGDGVIDPEDLQGRKEVIDVDEMKRTLE</sequence>
<comment type="caution">
    <text evidence="1">The sequence shown here is derived from an EMBL/GenBank/DDBJ whole genome shotgun (WGS) entry which is preliminary data.</text>
</comment>
<evidence type="ECO:0000313" key="2">
    <source>
        <dbReference type="Proteomes" id="UP000294650"/>
    </source>
</evidence>
<dbReference type="InterPro" id="IPR036410">
    <property type="entry name" value="HSP_DnaJ_Cys-rich_dom_sf"/>
</dbReference>
<accession>A0A4R3MU47</accession>
<keyword evidence="2" id="KW-1185">Reference proteome</keyword>